<dbReference type="Proteomes" id="UP000016932">
    <property type="component" value="Unassembled WGS sequence"/>
</dbReference>
<proteinExistence type="predicted"/>
<evidence type="ECO:0000313" key="3">
    <source>
        <dbReference type="Proteomes" id="UP000016932"/>
    </source>
</evidence>
<dbReference type="GeneID" id="19335704"/>
<accession>M2YU93</accession>
<dbReference type="VEuPathDB" id="FungiDB:MYCFIDRAFT_198052"/>
<gene>
    <name evidence="2" type="ORF">MYCFIDRAFT_198052</name>
</gene>
<dbReference type="AlphaFoldDB" id="M2YU93"/>
<dbReference type="HOGENOM" id="CLU_918680_0_0_1"/>
<dbReference type="OrthoDB" id="3941385at2759"/>
<dbReference type="RefSeq" id="XP_007928514.1">
    <property type="nucleotide sequence ID" value="XM_007930323.1"/>
</dbReference>
<name>M2YU93_PSEFD</name>
<organism evidence="2 3">
    <name type="scientific">Pseudocercospora fijiensis (strain CIRAD86)</name>
    <name type="common">Black leaf streak disease fungus</name>
    <name type="synonym">Mycosphaerella fijiensis</name>
    <dbReference type="NCBI Taxonomy" id="383855"/>
    <lineage>
        <taxon>Eukaryota</taxon>
        <taxon>Fungi</taxon>
        <taxon>Dikarya</taxon>
        <taxon>Ascomycota</taxon>
        <taxon>Pezizomycotina</taxon>
        <taxon>Dothideomycetes</taxon>
        <taxon>Dothideomycetidae</taxon>
        <taxon>Mycosphaerellales</taxon>
        <taxon>Mycosphaerellaceae</taxon>
        <taxon>Pseudocercospora</taxon>
    </lineage>
</organism>
<feature type="region of interest" description="Disordered" evidence="1">
    <location>
        <begin position="266"/>
        <end position="303"/>
    </location>
</feature>
<keyword evidence="3" id="KW-1185">Reference proteome</keyword>
<evidence type="ECO:0000256" key="1">
    <source>
        <dbReference type="SAM" id="MobiDB-lite"/>
    </source>
</evidence>
<evidence type="ECO:0000313" key="2">
    <source>
        <dbReference type="EMBL" id="EME81285.1"/>
    </source>
</evidence>
<sequence length="303" mass="32391">MALTPATSTPSFSVYPTYAPSPTPSFTCPDCFFGATSATLHSFPYTFVATITEHVFPIVEIYPNGTVCTEYSTSTEFPTVTDPHLLNGPTFSDESQMTWTFANYSMAYPNTYVQYLGFERDSFTATPAIIDGASVCTGSMSTTAVHLPPQTTAASFIFPLTATPSTTTSDNTLYFSVPVAPQLVEYLEGLSEDPACLGLESIKQCAALQTSYVNFRGPIDAPTLTLCDTTYSTITSTSPCGCSTSSPPSVTNILHCSFVKQQHVPNKAANPDLGGEEAMRPATTIEQQPSESGRTGPTLSQQN</sequence>
<dbReference type="KEGG" id="pfj:MYCFIDRAFT_198052"/>
<dbReference type="EMBL" id="KB446560">
    <property type="protein sequence ID" value="EME81285.1"/>
    <property type="molecule type" value="Genomic_DNA"/>
</dbReference>
<protein>
    <submittedName>
        <fullName evidence="2">Uncharacterized protein</fullName>
    </submittedName>
</protein>
<feature type="compositionally biased region" description="Polar residues" evidence="1">
    <location>
        <begin position="284"/>
        <end position="303"/>
    </location>
</feature>
<reference evidence="2 3" key="1">
    <citation type="journal article" date="2012" name="PLoS Pathog.">
        <title>Diverse lifestyles and strategies of plant pathogenesis encoded in the genomes of eighteen Dothideomycetes fungi.</title>
        <authorList>
            <person name="Ohm R.A."/>
            <person name="Feau N."/>
            <person name="Henrissat B."/>
            <person name="Schoch C.L."/>
            <person name="Horwitz B.A."/>
            <person name="Barry K.W."/>
            <person name="Condon B.J."/>
            <person name="Copeland A.C."/>
            <person name="Dhillon B."/>
            <person name="Glaser F."/>
            <person name="Hesse C.N."/>
            <person name="Kosti I."/>
            <person name="LaButti K."/>
            <person name="Lindquist E.A."/>
            <person name="Lucas S."/>
            <person name="Salamov A.A."/>
            <person name="Bradshaw R.E."/>
            <person name="Ciuffetti L."/>
            <person name="Hamelin R.C."/>
            <person name="Kema G.H.J."/>
            <person name="Lawrence C."/>
            <person name="Scott J.A."/>
            <person name="Spatafora J.W."/>
            <person name="Turgeon B.G."/>
            <person name="de Wit P.J.G.M."/>
            <person name="Zhong S."/>
            <person name="Goodwin S.B."/>
            <person name="Grigoriev I.V."/>
        </authorList>
    </citation>
    <scope>NUCLEOTIDE SEQUENCE [LARGE SCALE GENOMIC DNA]</scope>
    <source>
        <strain evidence="2 3">CIRAD86</strain>
    </source>
</reference>